<dbReference type="InterPro" id="IPR043502">
    <property type="entry name" value="DNA/RNA_pol_sf"/>
</dbReference>
<organism evidence="2">
    <name type="scientific">Fagus sylvatica</name>
    <name type="common">Beechnut</name>
    <dbReference type="NCBI Taxonomy" id="28930"/>
    <lineage>
        <taxon>Eukaryota</taxon>
        <taxon>Viridiplantae</taxon>
        <taxon>Streptophyta</taxon>
        <taxon>Embryophyta</taxon>
        <taxon>Tracheophyta</taxon>
        <taxon>Spermatophyta</taxon>
        <taxon>Magnoliopsida</taxon>
        <taxon>eudicotyledons</taxon>
        <taxon>Gunneridae</taxon>
        <taxon>Pentapetalae</taxon>
        <taxon>rosids</taxon>
        <taxon>fabids</taxon>
        <taxon>Fagales</taxon>
        <taxon>Fagaceae</taxon>
        <taxon>Fagus</taxon>
    </lineage>
</organism>
<evidence type="ECO:0000259" key="1">
    <source>
        <dbReference type="PROSITE" id="PS50878"/>
    </source>
</evidence>
<dbReference type="InterPro" id="IPR000477">
    <property type="entry name" value="RT_dom"/>
</dbReference>
<dbReference type="Pfam" id="PF00078">
    <property type="entry name" value="RVT_1"/>
    <property type="match status" value="1"/>
</dbReference>
<dbReference type="PANTHER" id="PTHR33116:SF78">
    <property type="entry name" value="OS12G0587133 PROTEIN"/>
    <property type="match status" value="1"/>
</dbReference>
<reference evidence="2" key="1">
    <citation type="submission" date="2018-02" db="EMBL/GenBank/DDBJ databases">
        <authorList>
            <person name="Cohen D.B."/>
            <person name="Kent A.D."/>
        </authorList>
    </citation>
    <scope>NUCLEOTIDE SEQUENCE</scope>
</reference>
<dbReference type="SUPFAM" id="SSF56672">
    <property type="entry name" value="DNA/RNA polymerases"/>
    <property type="match status" value="1"/>
</dbReference>
<feature type="domain" description="Reverse transcriptase" evidence="1">
    <location>
        <begin position="345"/>
        <end position="583"/>
    </location>
</feature>
<dbReference type="CDD" id="cd01650">
    <property type="entry name" value="RT_nLTR_like"/>
    <property type="match status" value="1"/>
</dbReference>
<dbReference type="InterPro" id="IPR026960">
    <property type="entry name" value="RVT-Znf"/>
</dbReference>
<protein>
    <recommendedName>
        <fullName evidence="1">Reverse transcriptase domain-containing protein</fullName>
    </recommendedName>
</protein>
<accession>A0A2N9HMM6</accession>
<dbReference type="PROSITE" id="PS50878">
    <property type="entry name" value="RT_POL"/>
    <property type="match status" value="1"/>
</dbReference>
<sequence>MLQWATISISCHWRGLVDGFDWVCSGVYGPHSDEGRIQLWEELSSIRQRWAFPWCVVGDFNSIRFPSERLGCSRLSTDMIKFSDWIDTSNLVDLPLVGGQYTWSSGASPPSLSRIDRALVSIDWEDHFPDVLLKLLPRPISDHHPLLSRKWRGYGGMACGKSAFKFENMWLKSEGFVDRVVGVSHSEEHILREELKSEVVRLAHLEETSWRQKSRALWLKEGDNNTRFFHRTANSNRRNNYLSSLEVDGRIFEDKEDIKIQVERFYHSLFQESESWRPEVDGIEFDSIDASDRDMLERPFDREEVFQVIQNLQGDKAPGPDGFTMAFFQKCWRIVEDDIMAFFGEVFEFCKFEKSLNATFISLIPKKVNALNIRDFRPISLIGSIYKILAKVLANRLALVLDSIISEAQNSFVGGRKILDSVLIANECLDSRLKSRIPGLICKLDIEKAYDHVNWECLYFLMKQMGFGSKWNRWMQACTSTVRFSVIVNGSPTGFFDSSRGLRQGDPLSPLLFLLIMEVLSRMLKNAVGGGLLKGFQAVTGLKVNMNKSEMVPIGEVVRVEDLAVLLSCHVGSLPLQYLGMPLGASYKALGVWNPIIEKIERRLAGWQKLYLSKGGRLTLLKSTLSSLPTYFLSLFPILVSVAKRIESIHRNFLWDGMGETHKYHLVGWDNVCSPLQYGGLGVRPIIPFNRALLGKWLWRFGQEEQHLWRRVLVAKYGVERGGWITNIPRGSHGCSLWKHIRMGWDAFSAHFGFDVGLGDRVLFWQDRWCSDCPLKEMFPTLFGCSLNQNDSLALVLDSPRPGGPREWNLTFGRSFNDWELDQVTAFFSLIQSHIPRGVLADKMHWHLTRKGVFDARSYFQALQAPRVVAFPWKIIWGVKSPRRVAFFMWTVAWDRILTYDNLRKRGLVLAGWCCMCKGDDESVDHLFIHCWAARRLWNSVFRAVGIDWVLPNRVLDLLFGWWNWFGKKISSVWNLIPSCLMWTIWWERNNRTFENKELAMDKLLEFFYGALFDWSRAWGFTSIASVGEFVVSLALLDNSVMPL</sequence>
<dbReference type="AlphaFoldDB" id="A0A2N9HMM6"/>
<evidence type="ECO:0000313" key="2">
    <source>
        <dbReference type="EMBL" id="SPD12869.1"/>
    </source>
</evidence>
<dbReference type="SUPFAM" id="SSF56219">
    <property type="entry name" value="DNase I-like"/>
    <property type="match status" value="1"/>
</dbReference>
<dbReference type="EMBL" id="OIVN01003672">
    <property type="protein sequence ID" value="SPD12869.1"/>
    <property type="molecule type" value="Genomic_DNA"/>
</dbReference>
<dbReference type="PANTHER" id="PTHR33116">
    <property type="entry name" value="REVERSE TRANSCRIPTASE ZINC-BINDING DOMAIN-CONTAINING PROTEIN-RELATED-RELATED"/>
    <property type="match status" value="1"/>
</dbReference>
<gene>
    <name evidence="2" type="ORF">FSB_LOCUS40751</name>
</gene>
<dbReference type="Pfam" id="PF13966">
    <property type="entry name" value="zf-RVT"/>
    <property type="match status" value="1"/>
</dbReference>
<name>A0A2N9HMM6_FAGSY</name>
<dbReference type="Gene3D" id="3.60.10.10">
    <property type="entry name" value="Endonuclease/exonuclease/phosphatase"/>
    <property type="match status" value="1"/>
</dbReference>
<dbReference type="InterPro" id="IPR036691">
    <property type="entry name" value="Endo/exonu/phosph_ase_sf"/>
</dbReference>
<proteinExistence type="predicted"/>